<dbReference type="AlphaFoldDB" id="A0A433D152"/>
<reference evidence="2 3" key="1">
    <citation type="journal article" date="2018" name="New Phytol.">
        <title>Phylogenomics of Endogonaceae and evolution of mycorrhizas within Mucoromycota.</title>
        <authorList>
            <person name="Chang Y."/>
            <person name="Desiro A."/>
            <person name="Na H."/>
            <person name="Sandor L."/>
            <person name="Lipzen A."/>
            <person name="Clum A."/>
            <person name="Barry K."/>
            <person name="Grigoriev I.V."/>
            <person name="Martin F.M."/>
            <person name="Stajich J.E."/>
            <person name="Smith M.E."/>
            <person name="Bonito G."/>
            <person name="Spatafora J.W."/>
        </authorList>
    </citation>
    <scope>NUCLEOTIDE SEQUENCE [LARGE SCALE GENOMIC DNA]</scope>
    <source>
        <strain evidence="2 3">GMNB39</strain>
    </source>
</reference>
<dbReference type="InterPro" id="IPR000387">
    <property type="entry name" value="Tyr_Pase_dom"/>
</dbReference>
<dbReference type="SUPFAM" id="SSF52799">
    <property type="entry name" value="(Phosphotyrosine protein) phosphatases II"/>
    <property type="match status" value="1"/>
</dbReference>
<dbReference type="PANTHER" id="PTHR31126:SF1">
    <property type="entry name" value="TYROSINE SPECIFIC PROTEIN PHOSPHATASES DOMAIN-CONTAINING PROTEIN"/>
    <property type="match status" value="1"/>
</dbReference>
<dbReference type="PANTHER" id="PTHR31126">
    <property type="entry name" value="TYROSINE-PROTEIN PHOSPHATASE"/>
    <property type="match status" value="1"/>
</dbReference>
<evidence type="ECO:0000313" key="2">
    <source>
        <dbReference type="EMBL" id="RUP44564.1"/>
    </source>
</evidence>
<dbReference type="OrthoDB" id="9988524at2759"/>
<dbReference type="Pfam" id="PF13350">
    <property type="entry name" value="Y_phosphatase3"/>
    <property type="match status" value="1"/>
</dbReference>
<sequence length="446" mass="50281">MTSLSHIRARTSPGAIVSLRYAVTHNRSIPHLVNISARFYMIGLKANHDERIEAMLETQGFYDRHARFNGKQISRKVTKEEVELFCNWDNYFAKDMPLTTSVLTCHGLADTLVPVRDSAAYANLIPIHTLHLIEGADHNYNGCYPELASIVSQYFTNEAAKEAFWQHGAGVTVRVPRWIQVEGVRNFRDLGGWPVRPTSDGVGEGWHFKERMIFRSGDVTNITNEGVMTLYQLNIRTIFDFRSDTEVENAGGVRDIPGIQRVAVPIFKSIDYSPEALVIRWQDYFGGADGFAKAYHEILHNGPPHFRPILQHIARHPHSPVLVHCTAGKDRTGVLCMLLLGLCGVDDEIICREYELTERGFWVEDEKVEQLAKILNKTPEDILQGTLSARYDAMHATLRLFRQTYGSFEAYACEQCGMSMGEVEALRRALVFKRGMGAGALGKPKL</sequence>
<evidence type="ECO:0000259" key="1">
    <source>
        <dbReference type="PROSITE" id="PS50056"/>
    </source>
</evidence>
<comment type="caution">
    <text evidence="2">The sequence shown here is derived from an EMBL/GenBank/DDBJ whole genome shotgun (WGS) entry which is preliminary data.</text>
</comment>
<organism evidence="2 3">
    <name type="scientific">Jimgerdemannia flammicorona</name>
    <dbReference type="NCBI Taxonomy" id="994334"/>
    <lineage>
        <taxon>Eukaryota</taxon>
        <taxon>Fungi</taxon>
        <taxon>Fungi incertae sedis</taxon>
        <taxon>Mucoromycota</taxon>
        <taxon>Mucoromycotina</taxon>
        <taxon>Endogonomycetes</taxon>
        <taxon>Endogonales</taxon>
        <taxon>Endogonaceae</taxon>
        <taxon>Jimgerdemannia</taxon>
    </lineage>
</organism>
<dbReference type="PROSITE" id="PS50056">
    <property type="entry name" value="TYR_PHOSPHATASE_2"/>
    <property type="match status" value="1"/>
</dbReference>
<evidence type="ECO:0000313" key="3">
    <source>
        <dbReference type="Proteomes" id="UP000268093"/>
    </source>
</evidence>
<protein>
    <recommendedName>
        <fullName evidence="1">Tyrosine specific protein phosphatases domain-containing protein</fullName>
    </recommendedName>
</protein>
<dbReference type="PROSITE" id="PS00383">
    <property type="entry name" value="TYR_PHOSPHATASE_1"/>
    <property type="match status" value="1"/>
</dbReference>
<dbReference type="InterPro" id="IPR029021">
    <property type="entry name" value="Prot-tyrosine_phosphatase-like"/>
</dbReference>
<name>A0A433D152_9FUNG</name>
<dbReference type="EMBL" id="RBNI01008718">
    <property type="protein sequence ID" value="RUP44564.1"/>
    <property type="molecule type" value="Genomic_DNA"/>
</dbReference>
<dbReference type="Proteomes" id="UP000268093">
    <property type="component" value="Unassembled WGS sequence"/>
</dbReference>
<accession>A0A433D152</accession>
<dbReference type="SUPFAM" id="SSF53474">
    <property type="entry name" value="alpha/beta-Hydrolases"/>
    <property type="match status" value="1"/>
</dbReference>
<dbReference type="InterPro" id="IPR026893">
    <property type="entry name" value="Tyr/Ser_Pase_IphP-type"/>
</dbReference>
<gene>
    <name evidence="2" type="ORF">BC936DRAFT_149287</name>
</gene>
<proteinExistence type="predicted"/>
<dbReference type="Gene3D" id="3.90.190.10">
    <property type="entry name" value="Protein tyrosine phosphatase superfamily"/>
    <property type="match status" value="1"/>
</dbReference>
<keyword evidence="3" id="KW-1185">Reference proteome</keyword>
<feature type="domain" description="Tyrosine specific protein phosphatases" evidence="1">
    <location>
        <begin position="304"/>
        <end position="340"/>
    </location>
</feature>
<dbReference type="InterPro" id="IPR029058">
    <property type="entry name" value="AB_hydrolase_fold"/>
</dbReference>
<dbReference type="Gene3D" id="3.40.50.1820">
    <property type="entry name" value="alpha/beta hydrolase"/>
    <property type="match status" value="1"/>
</dbReference>
<dbReference type="InterPro" id="IPR016130">
    <property type="entry name" value="Tyr_Pase_AS"/>
</dbReference>
<dbReference type="GO" id="GO:0004721">
    <property type="term" value="F:phosphoprotein phosphatase activity"/>
    <property type="evidence" value="ECO:0007669"/>
    <property type="project" value="InterPro"/>
</dbReference>